<sequence>MGRSPERRHFGCPSTSSFDTPALAADVSPGALVLTDDDGEAVGATPPLVAWDSSALDEVGMPTEYTLLGSDLAELDEAAPSDATEHELTVTPPAELLSGTDGAGAGVEYP</sequence>
<dbReference type="Proteomes" id="UP000468687">
    <property type="component" value="Unassembled WGS sequence"/>
</dbReference>
<dbReference type="EMBL" id="JAAGXA010000004">
    <property type="protein sequence ID" value="NEN78244.1"/>
    <property type="molecule type" value="Genomic_DNA"/>
</dbReference>
<evidence type="ECO:0000256" key="1">
    <source>
        <dbReference type="SAM" id="MobiDB-lite"/>
    </source>
</evidence>
<feature type="region of interest" description="Disordered" evidence="1">
    <location>
        <begin position="1"/>
        <end position="22"/>
    </location>
</feature>
<feature type="region of interest" description="Disordered" evidence="1">
    <location>
        <begin position="79"/>
        <end position="110"/>
    </location>
</feature>
<reference evidence="2 3" key="1">
    <citation type="journal article" date="2014" name="Int. J. Syst. Evol. Microbiol.">
        <title>Nocardioides zeae sp. nov., isolated from the stem of Zea mays.</title>
        <authorList>
            <person name="Glaeser S.P."/>
            <person name="McInroy J.A."/>
            <person name="Busse H.J."/>
            <person name="Kampfer P."/>
        </authorList>
    </citation>
    <scope>NUCLEOTIDE SEQUENCE [LARGE SCALE GENOMIC DNA]</scope>
    <source>
        <strain evidence="2 3">JCM 30728</strain>
    </source>
</reference>
<dbReference type="AlphaFoldDB" id="A0A6P0HJ16"/>
<feature type="compositionally biased region" description="Gly residues" evidence="1">
    <location>
        <begin position="101"/>
        <end position="110"/>
    </location>
</feature>
<proteinExistence type="predicted"/>
<evidence type="ECO:0000313" key="2">
    <source>
        <dbReference type="EMBL" id="NEN78244.1"/>
    </source>
</evidence>
<name>A0A6P0HJ16_9ACTN</name>
<evidence type="ECO:0000313" key="3">
    <source>
        <dbReference type="Proteomes" id="UP000468687"/>
    </source>
</evidence>
<gene>
    <name evidence="2" type="ORF">G3T38_08140</name>
</gene>
<comment type="caution">
    <text evidence="2">The sequence shown here is derived from an EMBL/GenBank/DDBJ whole genome shotgun (WGS) entry which is preliminary data.</text>
</comment>
<keyword evidence="3" id="KW-1185">Reference proteome</keyword>
<protein>
    <submittedName>
        <fullName evidence="2">Uncharacterized protein</fullName>
    </submittedName>
</protein>
<organism evidence="2 3">
    <name type="scientific">Nocardioides zeae</name>
    <dbReference type="NCBI Taxonomy" id="1457234"/>
    <lineage>
        <taxon>Bacteria</taxon>
        <taxon>Bacillati</taxon>
        <taxon>Actinomycetota</taxon>
        <taxon>Actinomycetes</taxon>
        <taxon>Propionibacteriales</taxon>
        <taxon>Nocardioidaceae</taxon>
        <taxon>Nocardioides</taxon>
    </lineage>
</organism>
<dbReference type="RefSeq" id="WP_163771715.1">
    <property type="nucleotide sequence ID" value="NZ_JAAGXA010000004.1"/>
</dbReference>
<accession>A0A6P0HJ16</accession>